<protein>
    <submittedName>
        <fullName evidence="3">Uncharacterized protein</fullName>
    </submittedName>
</protein>
<evidence type="ECO:0000313" key="4">
    <source>
        <dbReference type="Proteomes" id="UP000298663"/>
    </source>
</evidence>
<dbReference type="OrthoDB" id="5875288at2759"/>
<evidence type="ECO:0000313" key="3">
    <source>
        <dbReference type="EMBL" id="TKR62682.1"/>
    </source>
</evidence>
<keyword evidence="2" id="KW-0472">Membrane</keyword>
<feature type="compositionally biased region" description="Polar residues" evidence="1">
    <location>
        <begin position="35"/>
        <end position="53"/>
    </location>
</feature>
<feature type="region of interest" description="Disordered" evidence="1">
    <location>
        <begin position="761"/>
        <end position="782"/>
    </location>
</feature>
<feature type="compositionally biased region" description="Basic and acidic residues" evidence="1">
    <location>
        <begin position="54"/>
        <end position="93"/>
    </location>
</feature>
<feature type="region of interest" description="Disordered" evidence="1">
    <location>
        <begin position="643"/>
        <end position="667"/>
    </location>
</feature>
<feature type="compositionally biased region" description="Polar residues" evidence="1">
    <location>
        <begin position="94"/>
        <end position="115"/>
    </location>
</feature>
<evidence type="ECO:0000256" key="1">
    <source>
        <dbReference type="SAM" id="MobiDB-lite"/>
    </source>
</evidence>
<feature type="transmembrane region" description="Helical" evidence="2">
    <location>
        <begin position="1104"/>
        <end position="1129"/>
    </location>
</feature>
<dbReference type="Pfam" id="PF24664">
    <property type="entry name" value="Monjiviricetes_fusion"/>
    <property type="match status" value="1"/>
</dbReference>
<sequence length="1176" mass="133164">MNSSSPTIDKRIFPPCAGPIILARDPHPTLDDDNFNNYPSRTQGRQRQNTPRSQDNRQDNRINYRQDYQRDNHDNYRRDNRPDNQHHDRHDYESPQQRQGSHNFDNQPNRPANSVSDRRPNRSSIYSVLLPTLMLFALSTPAWTAQPFGPFDLPELQTCGSHSQPFFVPMPASQSCDVPPTTAVLRANVSIYVPDITKSSFPMYKCVLVERGGYFHRSIFPLTGKQVKVTRYLPVNRTLCEEMAIRKTLRGEALVSAGADLHYSNRTIYPEFKLYAPFVYDLQYFVYSGTASSLDGTAMLSSLGPLSACNIAHAFCTTPTASFFWTVPDFTRQCLHKFVGTFAALISRAYAVIDELQVVLPLPKPLLTSSEYCVPDARRLDHNILVQLIGFVDDPNSTGHSFLLDHELTNYPVPVVRRHRRFVQLGIQIPIRNTDILHEWSQFMSDKTASDLNPGYNRSTSANLSTPHEYFAKAVLPVRSDFPLDDPVQVQEEVVLFRQLGYLLHLQYGTMALEDVPQPYRTWLSHAARIAYLEDQLHEQQVRFPNRLETPTPPNSLSTAHELPTPVPRYDPTELGNRIPRHNRPAPFDKTQDRAALDIYDNAVAETADIPSSQTDSNSQHFRNRRWSFTDIENWFRNVGSKKTHTFQPKVPRGEELPDVPSPDPSMNDPTCWDAETSGIEPTSPGHTRGTDRDADLKRIEEWLDLREKELRSEVRYEKSNPLLARDQDDDIPQIDWNDFLVWINEYRRRDAAGKQKARRDLSVQLHNSEQPVESSGDLSSSGEVLEIEVPDWNAQHHPFPRLQDNILEGEEQFMEIRDRHQRHAMPTATKSPPPSTPTSTPLPRFTDGVEADLKMKLNYLAETMRAANLRAYNQLWAQICSSHNRHAETARALVLLDATMGARLWLNRSDIAAATAGDMLQIFACSPTPISKAIWTHQIAGTCYDYLPVIVNGSDRFWFRRTATSDLVQSSPECDCASRPPPTYHNASGWFSYMAENQTVWVESSPVPVFASYDFETPKQPVLFTAGRLMDSDTVFLGLSIEAISDHGRRLQQLEHQVGLQDKKDYTTATETTFEDISNVAQDTWTVVSTWVADTWTSLKNAVLHYLGTIALTLFVVGALIGFCLCGLGKPAGVIAAAIKFLPCLSRLIVAKKKPTSLIAAAQKPMLNDYEDTAR</sequence>
<name>A0A4U5M206_STECR</name>
<keyword evidence="4" id="KW-1185">Reference proteome</keyword>
<keyword evidence="2" id="KW-0812">Transmembrane</keyword>
<feature type="compositionally biased region" description="Polar residues" evidence="1">
    <location>
        <begin position="765"/>
        <end position="782"/>
    </location>
</feature>
<keyword evidence="2" id="KW-1133">Transmembrane helix</keyword>
<comment type="caution">
    <text evidence="3">The sequence shown here is derived from an EMBL/GenBank/DDBJ whole genome shotgun (WGS) entry which is preliminary data.</text>
</comment>
<dbReference type="STRING" id="34508.A0A4U5M206"/>
<gene>
    <name evidence="3" type="ORF">L596_026606</name>
</gene>
<evidence type="ECO:0000256" key="2">
    <source>
        <dbReference type="SAM" id="Phobius"/>
    </source>
</evidence>
<reference evidence="3 4" key="2">
    <citation type="journal article" date="2019" name="G3 (Bethesda)">
        <title>Hybrid Assembly of the Genome of the Entomopathogenic Nematode Steinernema carpocapsae Identifies the X-Chromosome.</title>
        <authorList>
            <person name="Serra L."/>
            <person name="Macchietto M."/>
            <person name="Macias-Munoz A."/>
            <person name="McGill C.J."/>
            <person name="Rodriguez I.M."/>
            <person name="Rodriguez B."/>
            <person name="Murad R."/>
            <person name="Mortazavi A."/>
        </authorList>
    </citation>
    <scope>NUCLEOTIDE SEQUENCE [LARGE SCALE GENOMIC DNA]</scope>
    <source>
        <strain evidence="3 4">ALL</strain>
    </source>
</reference>
<organism evidence="3 4">
    <name type="scientific">Steinernema carpocapsae</name>
    <name type="common">Entomopathogenic nematode</name>
    <dbReference type="NCBI Taxonomy" id="34508"/>
    <lineage>
        <taxon>Eukaryota</taxon>
        <taxon>Metazoa</taxon>
        <taxon>Ecdysozoa</taxon>
        <taxon>Nematoda</taxon>
        <taxon>Chromadorea</taxon>
        <taxon>Rhabditida</taxon>
        <taxon>Tylenchina</taxon>
        <taxon>Panagrolaimomorpha</taxon>
        <taxon>Strongyloidoidea</taxon>
        <taxon>Steinernematidae</taxon>
        <taxon>Steinernema</taxon>
    </lineage>
</organism>
<feature type="region of interest" description="Disordered" evidence="1">
    <location>
        <begin position="548"/>
        <end position="589"/>
    </location>
</feature>
<feature type="region of interest" description="Disordered" evidence="1">
    <location>
        <begin position="19"/>
        <end position="120"/>
    </location>
</feature>
<dbReference type="EMBL" id="AZBU02000010">
    <property type="protein sequence ID" value="TKR62682.1"/>
    <property type="molecule type" value="Genomic_DNA"/>
</dbReference>
<accession>A0A4U5M206</accession>
<proteinExistence type="predicted"/>
<dbReference type="Gene3D" id="1.20.5.1890">
    <property type="match status" value="1"/>
</dbReference>
<feature type="region of interest" description="Disordered" evidence="1">
    <location>
        <begin position="822"/>
        <end position="844"/>
    </location>
</feature>
<dbReference type="Proteomes" id="UP000298663">
    <property type="component" value="Unassembled WGS sequence"/>
</dbReference>
<dbReference type="AlphaFoldDB" id="A0A4U5M206"/>
<reference evidence="3 4" key="1">
    <citation type="journal article" date="2015" name="Genome Biol.">
        <title>Comparative genomics of Steinernema reveals deeply conserved gene regulatory networks.</title>
        <authorList>
            <person name="Dillman A.R."/>
            <person name="Macchietto M."/>
            <person name="Porter C.F."/>
            <person name="Rogers A."/>
            <person name="Williams B."/>
            <person name="Antoshechkin I."/>
            <person name="Lee M.M."/>
            <person name="Goodwin Z."/>
            <person name="Lu X."/>
            <person name="Lewis E.E."/>
            <person name="Goodrich-Blair H."/>
            <person name="Stock S.P."/>
            <person name="Adams B.J."/>
            <person name="Sternberg P.W."/>
            <person name="Mortazavi A."/>
        </authorList>
    </citation>
    <scope>NUCLEOTIDE SEQUENCE [LARGE SCALE GENOMIC DNA]</scope>
    <source>
        <strain evidence="3 4">ALL</strain>
    </source>
</reference>